<evidence type="ECO:0000313" key="1">
    <source>
        <dbReference type="EMBL" id="KAI0028332.1"/>
    </source>
</evidence>
<protein>
    <submittedName>
        <fullName evidence="1">Uncharacterized protein</fullName>
    </submittedName>
</protein>
<feature type="non-terminal residue" evidence="1">
    <location>
        <position position="324"/>
    </location>
</feature>
<dbReference type="Proteomes" id="UP000814128">
    <property type="component" value="Unassembled WGS sequence"/>
</dbReference>
<dbReference type="EMBL" id="MU273763">
    <property type="protein sequence ID" value="KAI0028332.1"/>
    <property type="molecule type" value="Genomic_DNA"/>
</dbReference>
<sequence>WYHDDDHPLHSLFRRQSANTSVPSSFPTVGSPEWSVGFPATADTTTMPKAWTDALNTAVQTGRIPSIPVSTQASPDATPAYDGVADPSIPPVCSSYAQCRITGQIWDAPAGTIGISFDDGPLPARRTPSDDLYAFLQQNNIPSTHFYIGTNILQHPNEFMSAFTGLKSDISVHTWTHPYMTTLPNEGVVAELGWTMQLIYNSTGGLIPRYWRPPYGDSDARVVAIAQEVFGLTTVIWNHDTNDWTMDPTQVTPNATTPDQISANFDTWLSGPKTPGLIILEHELYNATVAAFKTNYPKFAQHNWTLASIAQLQGAAYQNARTST</sequence>
<name>A0ACB8Q9D4_9AGAM</name>
<gene>
    <name evidence="1" type="ORF">K488DRAFT_26653</name>
</gene>
<feature type="non-terminal residue" evidence="1">
    <location>
        <position position="1"/>
    </location>
</feature>
<proteinExistence type="predicted"/>
<organism evidence="1 2">
    <name type="scientific">Vararia minispora EC-137</name>
    <dbReference type="NCBI Taxonomy" id="1314806"/>
    <lineage>
        <taxon>Eukaryota</taxon>
        <taxon>Fungi</taxon>
        <taxon>Dikarya</taxon>
        <taxon>Basidiomycota</taxon>
        <taxon>Agaricomycotina</taxon>
        <taxon>Agaricomycetes</taxon>
        <taxon>Russulales</taxon>
        <taxon>Lachnocladiaceae</taxon>
        <taxon>Vararia</taxon>
    </lineage>
</organism>
<reference evidence="1" key="1">
    <citation type="submission" date="2021-02" db="EMBL/GenBank/DDBJ databases">
        <authorList>
            <consortium name="DOE Joint Genome Institute"/>
            <person name="Ahrendt S."/>
            <person name="Looney B.P."/>
            <person name="Miyauchi S."/>
            <person name="Morin E."/>
            <person name="Drula E."/>
            <person name="Courty P.E."/>
            <person name="Chicoki N."/>
            <person name="Fauchery L."/>
            <person name="Kohler A."/>
            <person name="Kuo A."/>
            <person name="Labutti K."/>
            <person name="Pangilinan J."/>
            <person name="Lipzen A."/>
            <person name="Riley R."/>
            <person name="Andreopoulos W."/>
            <person name="He G."/>
            <person name="Johnson J."/>
            <person name="Barry K.W."/>
            <person name="Grigoriev I.V."/>
            <person name="Nagy L."/>
            <person name="Hibbett D."/>
            <person name="Henrissat B."/>
            <person name="Matheny P.B."/>
            <person name="Labbe J."/>
            <person name="Martin F."/>
        </authorList>
    </citation>
    <scope>NUCLEOTIDE SEQUENCE</scope>
    <source>
        <strain evidence="1">EC-137</strain>
    </source>
</reference>
<reference evidence="1" key="2">
    <citation type="journal article" date="2022" name="New Phytol.">
        <title>Evolutionary transition to the ectomycorrhizal habit in the genomes of a hyperdiverse lineage of mushroom-forming fungi.</title>
        <authorList>
            <person name="Looney B."/>
            <person name="Miyauchi S."/>
            <person name="Morin E."/>
            <person name="Drula E."/>
            <person name="Courty P.E."/>
            <person name="Kohler A."/>
            <person name="Kuo A."/>
            <person name="LaButti K."/>
            <person name="Pangilinan J."/>
            <person name="Lipzen A."/>
            <person name="Riley R."/>
            <person name="Andreopoulos W."/>
            <person name="He G."/>
            <person name="Johnson J."/>
            <person name="Nolan M."/>
            <person name="Tritt A."/>
            <person name="Barry K.W."/>
            <person name="Grigoriev I.V."/>
            <person name="Nagy L.G."/>
            <person name="Hibbett D."/>
            <person name="Henrissat B."/>
            <person name="Matheny P.B."/>
            <person name="Labbe J."/>
            <person name="Martin F.M."/>
        </authorList>
    </citation>
    <scope>NUCLEOTIDE SEQUENCE</scope>
    <source>
        <strain evidence="1">EC-137</strain>
    </source>
</reference>
<comment type="caution">
    <text evidence="1">The sequence shown here is derived from an EMBL/GenBank/DDBJ whole genome shotgun (WGS) entry which is preliminary data.</text>
</comment>
<keyword evidence="2" id="KW-1185">Reference proteome</keyword>
<accession>A0ACB8Q9D4</accession>
<evidence type="ECO:0000313" key="2">
    <source>
        <dbReference type="Proteomes" id="UP000814128"/>
    </source>
</evidence>